<dbReference type="RefSeq" id="WP_153023617.1">
    <property type="nucleotide sequence ID" value="NZ_WIAO01000002.1"/>
</dbReference>
<organism evidence="1 2">
    <name type="scientific">Glycomyces albidus</name>
    <dbReference type="NCBI Taxonomy" id="2656774"/>
    <lineage>
        <taxon>Bacteria</taxon>
        <taxon>Bacillati</taxon>
        <taxon>Actinomycetota</taxon>
        <taxon>Actinomycetes</taxon>
        <taxon>Glycomycetales</taxon>
        <taxon>Glycomycetaceae</taxon>
        <taxon>Glycomyces</taxon>
    </lineage>
</organism>
<reference evidence="1 2" key="1">
    <citation type="submission" date="2019-10" db="EMBL/GenBank/DDBJ databases">
        <title>Glycomyces albidus sp. nov., a novel actinomycete isolated from rhizosphere soil of wheat (Triticum aestivum L.).</title>
        <authorList>
            <person name="Qian L."/>
        </authorList>
    </citation>
    <scope>NUCLEOTIDE SEQUENCE [LARGE SCALE GENOMIC DNA]</scope>
    <source>
        <strain evidence="1 2">NEAU-7082</strain>
    </source>
</reference>
<dbReference type="InterPro" id="IPR025355">
    <property type="entry name" value="DUF4259"/>
</dbReference>
<proteinExistence type="predicted"/>
<gene>
    <name evidence="1" type="ORF">GFD30_02400</name>
</gene>
<accession>A0A6L5G472</accession>
<keyword evidence="2" id="KW-1185">Reference proteome</keyword>
<dbReference type="AlphaFoldDB" id="A0A6L5G472"/>
<evidence type="ECO:0000313" key="1">
    <source>
        <dbReference type="EMBL" id="MQM24437.1"/>
    </source>
</evidence>
<protein>
    <submittedName>
        <fullName evidence="1">DUF4259 domain-containing protein</fullName>
    </submittedName>
</protein>
<dbReference type="Proteomes" id="UP000477750">
    <property type="component" value="Unassembled WGS sequence"/>
</dbReference>
<comment type="caution">
    <text evidence="1">The sequence shown here is derived from an EMBL/GenBank/DDBJ whole genome shotgun (WGS) entry which is preliminary data.</text>
</comment>
<dbReference type="Pfam" id="PF14078">
    <property type="entry name" value="DUF4259"/>
    <property type="match status" value="1"/>
</dbReference>
<name>A0A6L5G472_9ACTN</name>
<sequence length="140" mass="15087">MGAWDYGPFDNDGAWDCLDALTDDADANTAHLRSAMIDVLDETEYLESPECQGAVGAAVLTAMRLGAPSPGERATEVLDAHPFDAEALRATALRTLKRVTDDPADNEWYDLWLDAGSLDKVLAIMAPYRETLEGGGAEAR</sequence>
<evidence type="ECO:0000313" key="2">
    <source>
        <dbReference type="Proteomes" id="UP000477750"/>
    </source>
</evidence>
<dbReference type="EMBL" id="WIAO01000002">
    <property type="protein sequence ID" value="MQM24437.1"/>
    <property type="molecule type" value="Genomic_DNA"/>
</dbReference>